<name>A0AAD7U588_9STRA</name>
<dbReference type="Pfam" id="PF00226">
    <property type="entry name" value="DnaJ"/>
    <property type="match status" value="1"/>
</dbReference>
<dbReference type="InterPro" id="IPR051938">
    <property type="entry name" value="Apopto_cytoskel_mod"/>
</dbReference>
<keyword evidence="2" id="KW-0472">Membrane</keyword>
<keyword evidence="5" id="KW-1185">Reference proteome</keyword>
<dbReference type="PANTHER" id="PTHR44145:SF3">
    <property type="entry name" value="DNAJ HOMOLOG SUBFAMILY A MEMBER 3, MITOCHONDRIAL"/>
    <property type="match status" value="1"/>
</dbReference>
<organism evidence="4 5">
    <name type="scientific">Chrysophaeum taylorii</name>
    <dbReference type="NCBI Taxonomy" id="2483200"/>
    <lineage>
        <taxon>Eukaryota</taxon>
        <taxon>Sar</taxon>
        <taxon>Stramenopiles</taxon>
        <taxon>Ochrophyta</taxon>
        <taxon>Pelagophyceae</taxon>
        <taxon>Pelagomonadales</taxon>
        <taxon>Pelagomonadaceae</taxon>
        <taxon>Chrysophaeum</taxon>
    </lineage>
</organism>
<sequence>MRYGALPRRCFYEVLGVTRNATNTEIKTAYRRVALKSHPDVNANDPTAATRFREAAEAYAVLSDATKRPIYDAANEWDVSERAARRPRAPRDGPTTLVERLLGPTSLGLFVLFGTVVLFASSGTKKATDTDVWIDGCWVNPKTQRLEPPAPWDDDYKAAAAAGLLRRVRRTQLAVARRR</sequence>
<comment type="caution">
    <text evidence="4">The sequence shown here is derived from an EMBL/GenBank/DDBJ whole genome shotgun (WGS) entry which is preliminary data.</text>
</comment>
<dbReference type="PRINTS" id="PR00625">
    <property type="entry name" value="JDOMAIN"/>
</dbReference>
<protein>
    <recommendedName>
        <fullName evidence="3">J domain-containing protein</fullName>
    </recommendedName>
</protein>
<dbReference type="CDD" id="cd06257">
    <property type="entry name" value="DnaJ"/>
    <property type="match status" value="1"/>
</dbReference>
<dbReference type="InterPro" id="IPR036869">
    <property type="entry name" value="J_dom_sf"/>
</dbReference>
<dbReference type="SUPFAM" id="SSF46565">
    <property type="entry name" value="Chaperone J-domain"/>
    <property type="match status" value="1"/>
</dbReference>
<evidence type="ECO:0000259" key="3">
    <source>
        <dbReference type="PROSITE" id="PS50076"/>
    </source>
</evidence>
<proteinExistence type="predicted"/>
<dbReference type="PROSITE" id="PS00636">
    <property type="entry name" value="DNAJ_1"/>
    <property type="match status" value="1"/>
</dbReference>
<accession>A0AAD7U588</accession>
<evidence type="ECO:0000256" key="2">
    <source>
        <dbReference type="SAM" id="Phobius"/>
    </source>
</evidence>
<dbReference type="Proteomes" id="UP001230188">
    <property type="component" value="Unassembled WGS sequence"/>
</dbReference>
<dbReference type="Gene3D" id="1.10.287.110">
    <property type="entry name" value="DnaJ domain"/>
    <property type="match status" value="1"/>
</dbReference>
<gene>
    <name evidence="4" type="ORF">CTAYLR_007387</name>
</gene>
<keyword evidence="1" id="KW-0143">Chaperone</keyword>
<dbReference type="PROSITE" id="PS50076">
    <property type="entry name" value="DNAJ_2"/>
    <property type="match status" value="1"/>
</dbReference>
<evidence type="ECO:0000256" key="1">
    <source>
        <dbReference type="ARBA" id="ARBA00023186"/>
    </source>
</evidence>
<keyword evidence="2" id="KW-0812">Transmembrane</keyword>
<dbReference type="EMBL" id="JAQMWT010000685">
    <property type="protein sequence ID" value="KAJ8598165.1"/>
    <property type="molecule type" value="Genomic_DNA"/>
</dbReference>
<keyword evidence="2" id="KW-1133">Transmembrane helix</keyword>
<evidence type="ECO:0000313" key="4">
    <source>
        <dbReference type="EMBL" id="KAJ8598165.1"/>
    </source>
</evidence>
<dbReference type="InterPro" id="IPR001623">
    <property type="entry name" value="DnaJ_domain"/>
</dbReference>
<evidence type="ECO:0000313" key="5">
    <source>
        <dbReference type="Proteomes" id="UP001230188"/>
    </source>
</evidence>
<dbReference type="PANTHER" id="PTHR44145">
    <property type="entry name" value="DNAJ HOMOLOG SUBFAMILY A MEMBER 3, MITOCHONDRIAL"/>
    <property type="match status" value="1"/>
</dbReference>
<dbReference type="SMART" id="SM00271">
    <property type="entry name" value="DnaJ"/>
    <property type="match status" value="1"/>
</dbReference>
<feature type="transmembrane region" description="Helical" evidence="2">
    <location>
        <begin position="101"/>
        <end position="120"/>
    </location>
</feature>
<dbReference type="InterPro" id="IPR018253">
    <property type="entry name" value="DnaJ_domain_CS"/>
</dbReference>
<dbReference type="AlphaFoldDB" id="A0AAD7U588"/>
<reference evidence="4" key="1">
    <citation type="submission" date="2023-01" db="EMBL/GenBank/DDBJ databases">
        <title>Metagenome sequencing of chrysophaentin producing Chrysophaeum taylorii.</title>
        <authorList>
            <person name="Davison J."/>
            <person name="Bewley C."/>
        </authorList>
    </citation>
    <scope>NUCLEOTIDE SEQUENCE</scope>
    <source>
        <strain evidence="4">NIES-1699</strain>
    </source>
</reference>
<feature type="domain" description="J" evidence="3">
    <location>
        <begin position="10"/>
        <end position="75"/>
    </location>
</feature>